<comment type="similarity">
    <text evidence="1 2">Belongs to the metallophosphoesterase superfamily. YfcE family.</text>
</comment>
<proteinExistence type="inferred from homology"/>
<dbReference type="KEGG" id="mff:MFFC18_15310"/>
<accession>A0A5B9PFL4</accession>
<evidence type="ECO:0000256" key="1">
    <source>
        <dbReference type="ARBA" id="ARBA00008950"/>
    </source>
</evidence>
<keyword evidence="5" id="KW-1185">Reference proteome</keyword>
<dbReference type="EC" id="3.1.4.-" evidence="2"/>
<evidence type="ECO:0000259" key="3">
    <source>
        <dbReference type="Pfam" id="PF12850"/>
    </source>
</evidence>
<dbReference type="OrthoDB" id="9800565at2"/>
<keyword evidence="2" id="KW-0479">Metal-binding</keyword>
<gene>
    <name evidence="4" type="ORF">MFFC18_15310</name>
</gene>
<organism evidence="4 5">
    <name type="scientific">Mariniblastus fucicola</name>
    <dbReference type="NCBI Taxonomy" id="980251"/>
    <lineage>
        <taxon>Bacteria</taxon>
        <taxon>Pseudomonadati</taxon>
        <taxon>Planctomycetota</taxon>
        <taxon>Planctomycetia</taxon>
        <taxon>Pirellulales</taxon>
        <taxon>Pirellulaceae</taxon>
        <taxon>Mariniblastus</taxon>
    </lineage>
</organism>
<dbReference type="GO" id="GO:0016787">
    <property type="term" value="F:hydrolase activity"/>
    <property type="evidence" value="ECO:0007669"/>
    <property type="project" value="UniProtKB-UniRule"/>
</dbReference>
<comment type="cofactor">
    <cofactor evidence="2">
        <name>a divalent metal cation</name>
        <dbReference type="ChEBI" id="CHEBI:60240"/>
    </cofactor>
</comment>
<dbReference type="NCBIfam" id="TIGR00040">
    <property type="entry name" value="yfcE"/>
    <property type="match status" value="1"/>
</dbReference>
<dbReference type="Proteomes" id="UP000322214">
    <property type="component" value="Chromosome"/>
</dbReference>
<reference evidence="4 5" key="1">
    <citation type="submission" date="2019-08" db="EMBL/GenBank/DDBJ databases">
        <title>Deep-cultivation of Planctomycetes and their phenomic and genomic characterization uncovers novel biology.</title>
        <authorList>
            <person name="Wiegand S."/>
            <person name="Jogler M."/>
            <person name="Boedeker C."/>
            <person name="Pinto D."/>
            <person name="Vollmers J."/>
            <person name="Rivas-Marin E."/>
            <person name="Kohn T."/>
            <person name="Peeters S.H."/>
            <person name="Heuer A."/>
            <person name="Rast P."/>
            <person name="Oberbeckmann S."/>
            <person name="Bunk B."/>
            <person name="Jeske O."/>
            <person name="Meyerdierks A."/>
            <person name="Storesund J.E."/>
            <person name="Kallscheuer N."/>
            <person name="Luecker S."/>
            <person name="Lage O.M."/>
            <person name="Pohl T."/>
            <person name="Merkel B.J."/>
            <person name="Hornburger P."/>
            <person name="Mueller R.-W."/>
            <person name="Bruemmer F."/>
            <person name="Labrenz M."/>
            <person name="Spormann A.M."/>
            <person name="Op den Camp H."/>
            <person name="Overmann J."/>
            <person name="Amann R."/>
            <person name="Jetten M.S.M."/>
            <person name="Mascher T."/>
            <person name="Medema M.H."/>
            <person name="Devos D.P."/>
            <person name="Kaster A.-K."/>
            <person name="Ovreas L."/>
            <person name="Rohde M."/>
            <person name="Galperin M.Y."/>
            <person name="Jogler C."/>
        </authorList>
    </citation>
    <scope>NUCLEOTIDE SEQUENCE [LARGE SCALE GENOMIC DNA]</scope>
    <source>
        <strain evidence="4 5">FC18</strain>
    </source>
</reference>
<protein>
    <recommendedName>
        <fullName evidence="2">Phosphoesterase</fullName>
        <ecNumber evidence="2">3.1.4.-</ecNumber>
    </recommendedName>
</protein>
<dbReference type="AlphaFoldDB" id="A0A5B9PFL4"/>
<dbReference type="InterPro" id="IPR029052">
    <property type="entry name" value="Metallo-depent_PP-like"/>
</dbReference>
<evidence type="ECO:0000313" key="5">
    <source>
        <dbReference type="Proteomes" id="UP000322214"/>
    </source>
</evidence>
<dbReference type="GO" id="GO:0046872">
    <property type="term" value="F:metal ion binding"/>
    <property type="evidence" value="ECO:0007669"/>
    <property type="project" value="UniProtKB-KW"/>
</dbReference>
<dbReference type="EMBL" id="CP042912">
    <property type="protein sequence ID" value="QEG21673.1"/>
    <property type="molecule type" value="Genomic_DNA"/>
</dbReference>
<feature type="domain" description="Calcineurin-like phosphoesterase" evidence="3">
    <location>
        <begin position="1"/>
        <end position="146"/>
    </location>
</feature>
<dbReference type="SUPFAM" id="SSF56300">
    <property type="entry name" value="Metallo-dependent phosphatases"/>
    <property type="match status" value="1"/>
</dbReference>
<dbReference type="PANTHER" id="PTHR11124">
    <property type="entry name" value="VACUOLAR SORTING PROTEIN VPS29"/>
    <property type="match status" value="1"/>
</dbReference>
<dbReference type="Gene3D" id="3.60.21.10">
    <property type="match status" value="1"/>
</dbReference>
<dbReference type="STRING" id="980251.GCA_001642875_02537"/>
<sequence>MQIGLISDTHSYLDPKVFTAFKDCDEIWHAGDFGTMAVAEELAEFLPLKGVYGNIDDREIRHAYPENLRFECEGVDILMTHIAGRPGRYPARVKQLLKESTPDVLICGHSHMVHVENDLRHRKMKYINPGAAGHEGHHVMRTLIKLKCVKGKLKDMKLVELGPRGRAT</sequence>
<dbReference type="Pfam" id="PF12850">
    <property type="entry name" value="Metallophos_2"/>
    <property type="match status" value="1"/>
</dbReference>
<dbReference type="RefSeq" id="WP_075084966.1">
    <property type="nucleotide sequence ID" value="NZ_CP042912.1"/>
</dbReference>
<evidence type="ECO:0000256" key="2">
    <source>
        <dbReference type="RuleBase" id="RU362039"/>
    </source>
</evidence>
<dbReference type="InterPro" id="IPR024654">
    <property type="entry name" value="Calcineurin-like_PHP_lpxH"/>
</dbReference>
<name>A0A5B9PFL4_9BACT</name>
<dbReference type="InterPro" id="IPR000979">
    <property type="entry name" value="Phosphodiesterase_MJ0936/Vps29"/>
</dbReference>
<evidence type="ECO:0000313" key="4">
    <source>
        <dbReference type="EMBL" id="QEG21673.1"/>
    </source>
</evidence>